<dbReference type="InterPro" id="IPR000743">
    <property type="entry name" value="Glyco_hydro_28"/>
</dbReference>
<organism evidence="15 16">
    <name type="scientific">Sporothrix curviconia</name>
    <dbReference type="NCBI Taxonomy" id="1260050"/>
    <lineage>
        <taxon>Eukaryota</taxon>
        <taxon>Fungi</taxon>
        <taxon>Dikarya</taxon>
        <taxon>Ascomycota</taxon>
        <taxon>Pezizomycotina</taxon>
        <taxon>Sordariomycetes</taxon>
        <taxon>Sordariomycetidae</taxon>
        <taxon>Ophiostomatales</taxon>
        <taxon>Ophiostomataceae</taxon>
        <taxon>Sporothrix</taxon>
    </lineage>
</organism>
<evidence type="ECO:0000256" key="9">
    <source>
        <dbReference type="ARBA" id="ARBA00023295"/>
    </source>
</evidence>
<keyword evidence="16" id="KW-1185">Reference proteome</keyword>
<name>A0ABP0CCC9_9PEZI</name>
<evidence type="ECO:0000313" key="16">
    <source>
        <dbReference type="Proteomes" id="UP001642405"/>
    </source>
</evidence>
<comment type="function">
    <text evidence="12">Pectinolytic enzyme involved in the degradation of xylogalacturonan (xga), a galacturonan backbone heavily substituted with xylose, and which is one important component of the hairy regions of pectin. Activity requires a galacturonic acid backbone substituted with xylose.</text>
</comment>
<keyword evidence="4 14" id="KW-0732">Signal</keyword>
<dbReference type="SUPFAM" id="SSF51126">
    <property type="entry name" value="Pectin lyase-like"/>
    <property type="match status" value="1"/>
</dbReference>
<dbReference type="PANTHER" id="PTHR31736:SF9">
    <property type="entry name" value="ENDO-XYLOGALACTURONAN HYDROLASE A-RELATED"/>
    <property type="match status" value="1"/>
</dbReference>
<keyword evidence="3" id="KW-0964">Secreted</keyword>
<evidence type="ECO:0000256" key="4">
    <source>
        <dbReference type="ARBA" id="ARBA00022729"/>
    </source>
</evidence>
<keyword evidence="8" id="KW-0119">Carbohydrate metabolism</keyword>
<evidence type="ECO:0000256" key="6">
    <source>
        <dbReference type="ARBA" id="ARBA00022801"/>
    </source>
</evidence>
<proteinExistence type="inferred from homology"/>
<keyword evidence="7" id="KW-0325">Glycoprotein</keyword>
<keyword evidence="10" id="KW-0961">Cell wall biogenesis/degradation</keyword>
<comment type="similarity">
    <text evidence="2 13">Belongs to the glycosyl hydrolase 28 family.</text>
</comment>
<keyword evidence="11" id="KW-0624">Polysaccharide degradation</keyword>
<dbReference type="Proteomes" id="UP001642405">
    <property type="component" value="Unassembled WGS sequence"/>
</dbReference>
<evidence type="ECO:0000256" key="10">
    <source>
        <dbReference type="ARBA" id="ARBA00023316"/>
    </source>
</evidence>
<feature type="chain" id="PRO_5045550605" description="Endo-polygalacturonase" evidence="14">
    <location>
        <begin position="21"/>
        <end position="495"/>
    </location>
</feature>
<evidence type="ECO:0000256" key="1">
    <source>
        <dbReference type="ARBA" id="ARBA00004613"/>
    </source>
</evidence>
<reference evidence="15 16" key="1">
    <citation type="submission" date="2024-01" db="EMBL/GenBank/DDBJ databases">
        <authorList>
            <person name="Allen C."/>
            <person name="Tagirdzhanova G."/>
        </authorList>
    </citation>
    <scope>NUCLEOTIDE SEQUENCE [LARGE SCALE GENOMIC DNA]</scope>
</reference>
<evidence type="ECO:0000256" key="14">
    <source>
        <dbReference type="SAM" id="SignalP"/>
    </source>
</evidence>
<keyword evidence="9 13" id="KW-0326">Glycosidase</keyword>
<keyword evidence="6 13" id="KW-0378">Hydrolase</keyword>
<dbReference type="PANTHER" id="PTHR31736">
    <property type="match status" value="1"/>
</dbReference>
<evidence type="ECO:0000256" key="2">
    <source>
        <dbReference type="ARBA" id="ARBA00008834"/>
    </source>
</evidence>
<evidence type="ECO:0000256" key="3">
    <source>
        <dbReference type="ARBA" id="ARBA00022525"/>
    </source>
</evidence>
<evidence type="ECO:0000256" key="12">
    <source>
        <dbReference type="ARBA" id="ARBA00037278"/>
    </source>
</evidence>
<evidence type="ECO:0000256" key="8">
    <source>
        <dbReference type="ARBA" id="ARBA00023277"/>
    </source>
</evidence>
<keyword evidence="5" id="KW-0677">Repeat</keyword>
<feature type="signal peptide" evidence="14">
    <location>
        <begin position="1"/>
        <end position="20"/>
    </location>
</feature>
<evidence type="ECO:0000313" key="15">
    <source>
        <dbReference type="EMBL" id="CAK7229690.1"/>
    </source>
</evidence>
<comment type="caution">
    <text evidence="15">The sequence shown here is derived from an EMBL/GenBank/DDBJ whole genome shotgun (WGS) entry which is preliminary data.</text>
</comment>
<comment type="subcellular location">
    <subcellularLocation>
        <location evidence="1">Secreted</location>
    </subcellularLocation>
</comment>
<dbReference type="InterPro" id="IPR012334">
    <property type="entry name" value="Pectin_lyas_fold"/>
</dbReference>
<evidence type="ECO:0000256" key="11">
    <source>
        <dbReference type="ARBA" id="ARBA00023326"/>
    </source>
</evidence>
<dbReference type="InterPro" id="IPR011050">
    <property type="entry name" value="Pectin_lyase_fold/virulence"/>
</dbReference>
<evidence type="ECO:0000256" key="7">
    <source>
        <dbReference type="ARBA" id="ARBA00023180"/>
    </source>
</evidence>
<evidence type="ECO:0008006" key="17">
    <source>
        <dbReference type="Google" id="ProtNLM"/>
    </source>
</evidence>
<sequence length="495" mass="53200">MLPAALFSLSALCYAGSAAAAAVAKSQTSATIVAYTLPTEVTRGTTFGVKVAAAGHKTYTNVETLIANVDQVNTSSGNAIYSTPSVAIFDFGGGSVDVTIAFNSSTRIESVQVRPYSYGIKATFNAKASTISLTLDEPRNIVVQVNEDAWQNALHLFANELETDVPSADDPNVVYFAPGYHTSSTGFTNVTSGQTVYLAGGAAVSSTFSFVNVTNATLRGRGVVYQPSKAGAILIESSEDVTVQDLLFLNPSNGYTLTAGMASGVTVRNIRSFSDGSWGDGMDYFCCSNVLVDGVFMRTSDDCVAIYNHRYDYYGNTTNITVQNSALWADLAHPVNVGTHGNVEDPETISGLTIRNIDVLFHREMQQLYQGCIALNPGDENLIRDVLVDGFRIEQIVYGQVVNLHVMNNSMYNTAPGRGIQNVTIKDLSYNGTAPDTAIFVGYSADRGISGVTFENLIINGTQIYDAMPKAAWYLTTDYIPAFVNEFVTDLVFNQ</sequence>
<dbReference type="Pfam" id="PF00295">
    <property type="entry name" value="Glyco_hydro_28"/>
    <property type="match status" value="1"/>
</dbReference>
<dbReference type="Gene3D" id="2.160.20.10">
    <property type="entry name" value="Single-stranded right-handed beta-helix, Pectin lyase-like"/>
    <property type="match status" value="1"/>
</dbReference>
<dbReference type="EMBL" id="CAWUHB010000050">
    <property type="protein sequence ID" value="CAK7229690.1"/>
    <property type="molecule type" value="Genomic_DNA"/>
</dbReference>
<evidence type="ECO:0000256" key="13">
    <source>
        <dbReference type="RuleBase" id="RU361169"/>
    </source>
</evidence>
<protein>
    <recommendedName>
        <fullName evidence="17">Endo-polygalacturonase</fullName>
    </recommendedName>
</protein>
<evidence type="ECO:0000256" key="5">
    <source>
        <dbReference type="ARBA" id="ARBA00022737"/>
    </source>
</evidence>
<gene>
    <name evidence="15" type="ORF">SCUCBS95973_007311</name>
</gene>
<accession>A0ABP0CCC9</accession>